<dbReference type="EMBL" id="QKLW01000008">
    <property type="protein sequence ID" value="PYF79612.1"/>
    <property type="molecule type" value="Genomic_DNA"/>
</dbReference>
<evidence type="ECO:0000313" key="2">
    <source>
        <dbReference type="Proteomes" id="UP000247551"/>
    </source>
</evidence>
<proteinExistence type="predicted"/>
<accession>A0A318UT20</accession>
<name>A0A318UT20_9GAMM</name>
<comment type="caution">
    <text evidence="1">The sequence shown here is derived from an EMBL/GenBank/DDBJ whole genome shotgun (WGS) entry which is preliminary data.</text>
</comment>
<dbReference type="AlphaFoldDB" id="A0A318UT20"/>
<protein>
    <submittedName>
        <fullName evidence="1">Uncharacterized protein</fullName>
    </submittedName>
</protein>
<reference evidence="1 2" key="1">
    <citation type="submission" date="2018-06" db="EMBL/GenBank/DDBJ databases">
        <title>Genomic Encyclopedia of Type Strains, Phase III (KMG-III): the genomes of soil and plant-associated and newly described type strains.</title>
        <authorList>
            <person name="Whitman W."/>
        </authorList>
    </citation>
    <scope>NUCLEOTIDE SEQUENCE [LARGE SCALE GENOMIC DNA]</scope>
    <source>
        <strain evidence="1 2">CECT 7730</strain>
    </source>
</reference>
<dbReference type="PROSITE" id="PS51257">
    <property type="entry name" value="PROKAR_LIPOPROTEIN"/>
    <property type="match status" value="1"/>
</dbReference>
<evidence type="ECO:0000313" key="1">
    <source>
        <dbReference type="EMBL" id="PYF79612.1"/>
    </source>
</evidence>
<gene>
    <name evidence="1" type="ORF">DFP75_108135</name>
</gene>
<sequence>MEDIRRMPEGDEAPLQIIVVVVSCSKARFFRFGESIGYAVMACSYCNCGLAPAAMACSFVPRLRLSHSSTRLRGSSKERALCRLSEFMPRSNGLPSRTQFVPVSYSDASARVIKRERLICLSGRVIKRDCLCHLSE</sequence>
<keyword evidence="2" id="KW-1185">Reference proteome</keyword>
<organism evidence="1 2">
    <name type="scientific">Marinomonas alcarazii</name>
    <dbReference type="NCBI Taxonomy" id="491949"/>
    <lineage>
        <taxon>Bacteria</taxon>
        <taxon>Pseudomonadati</taxon>
        <taxon>Pseudomonadota</taxon>
        <taxon>Gammaproteobacteria</taxon>
        <taxon>Oceanospirillales</taxon>
        <taxon>Oceanospirillaceae</taxon>
        <taxon>Marinomonas</taxon>
    </lineage>
</organism>
<dbReference type="Proteomes" id="UP000247551">
    <property type="component" value="Unassembled WGS sequence"/>
</dbReference>